<reference evidence="3 4" key="1">
    <citation type="submission" date="2019-07" db="EMBL/GenBank/DDBJ databases">
        <title>Full genome sequence of Humibacter sp. WJ7-1.</title>
        <authorList>
            <person name="Im W.-T."/>
        </authorList>
    </citation>
    <scope>NUCLEOTIDE SEQUENCE [LARGE SCALE GENOMIC DNA]</scope>
    <source>
        <strain evidence="3 4">WJ7-1</strain>
    </source>
</reference>
<dbReference type="EMBL" id="CP042305">
    <property type="protein sequence ID" value="QDZ15796.1"/>
    <property type="molecule type" value="Genomic_DNA"/>
</dbReference>
<evidence type="ECO:0000256" key="2">
    <source>
        <dbReference type="SAM" id="MobiDB-lite"/>
    </source>
</evidence>
<accession>A0A5B8M677</accession>
<keyword evidence="4" id="KW-1185">Reference proteome</keyword>
<feature type="coiled-coil region" evidence="1">
    <location>
        <begin position="28"/>
        <end position="62"/>
    </location>
</feature>
<feature type="region of interest" description="Disordered" evidence="2">
    <location>
        <begin position="213"/>
        <end position="237"/>
    </location>
</feature>
<dbReference type="RefSeq" id="WP_146321830.1">
    <property type="nucleotide sequence ID" value="NZ_CP042305.1"/>
</dbReference>
<evidence type="ECO:0000256" key="1">
    <source>
        <dbReference type="SAM" id="Coils"/>
    </source>
</evidence>
<dbReference type="AlphaFoldDB" id="A0A5B8M677"/>
<evidence type="ECO:0000313" key="3">
    <source>
        <dbReference type="EMBL" id="QDZ15796.1"/>
    </source>
</evidence>
<dbReference type="Proteomes" id="UP000320216">
    <property type="component" value="Chromosome"/>
</dbReference>
<evidence type="ECO:0000313" key="4">
    <source>
        <dbReference type="Proteomes" id="UP000320216"/>
    </source>
</evidence>
<proteinExistence type="predicted"/>
<feature type="compositionally biased region" description="Basic and acidic residues" evidence="2">
    <location>
        <begin position="213"/>
        <end position="235"/>
    </location>
</feature>
<sequence length="286" mass="32221">MTDNTELIAAARAVLASGLENRPWRGYVHDLVRALEVAEHRIADLEAQNRTLIELREQQEKRADEFVARFENQMDAAMELLRERDALAATLDAVRKIRARRSTWHGFSADEGRELDAVLGSSSVSPQHERDAEEWAREVSLERARQFEKGYTTEHDYSHGWQHLIRWASDYARRGKTVEVGAMLEALGLVLSLRDDAIRESAQSMLEVIRPYRTEQGGHPRHSSDTPCLAEDRPVSEPSEESIAAAARVFYAASTGDYLLGTSCYRNDWLRMARAALKAAAEVSNG</sequence>
<protein>
    <submittedName>
        <fullName evidence="3">Uncharacterized protein</fullName>
    </submittedName>
</protein>
<dbReference type="KEGG" id="huw:FPZ11_14405"/>
<name>A0A5B8M677_9MICO</name>
<dbReference type="OrthoDB" id="10021018at2"/>
<gene>
    <name evidence="3" type="ORF">FPZ11_14405</name>
</gene>
<keyword evidence="1" id="KW-0175">Coiled coil</keyword>
<organism evidence="3 4">
    <name type="scientific">Humibacter ginsenosidimutans</name>
    <dbReference type="NCBI Taxonomy" id="2599293"/>
    <lineage>
        <taxon>Bacteria</taxon>
        <taxon>Bacillati</taxon>
        <taxon>Actinomycetota</taxon>
        <taxon>Actinomycetes</taxon>
        <taxon>Micrococcales</taxon>
        <taxon>Microbacteriaceae</taxon>
        <taxon>Humibacter</taxon>
    </lineage>
</organism>